<evidence type="ECO:0000256" key="1">
    <source>
        <dbReference type="SAM" id="MobiDB-lite"/>
    </source>
</evidence>
<feature type="region of interest" description="Disordered" evidence="1">
    <location>
        <begin position="16"/>
        <end position="112"/>
    </location>
</feature>
<gene>
    <name evidence="2" type="ORF">EAG_04945</name>
</gene>
<protein>
    <submittedName>
        <fullName evidence="2">Uncharacterized protein</fullName>
    </submittedName>
</protein>
<organism evidence="3">
    <name type="scientific">Camponotus floridanus</name>
    <name type="common">Florida carpenter ant</name>
    <dbReference type="NCBI Taxonomy" id="104421"/>
    <lineage>
        <taxon>Eukaryota</taxon>
        <taxon>Metazoa</taxon>
        <taxon>Ecdysozoa</taxon>
        <taxon>Arthropoda</taxon>
        <taxon>Hexapoda</taxon>
        <taxon>Insecta</taxon>
        <taxon>Pterygota</taxon>
        <taxon>Neoptera</taxon>
        <taxon>Endopterygota</taxon>
        <taxon>Hymenoptera</taxon>
        <taxon>Apocrita</taxon>
        <taxon>Aculeata</taxon>
        <taxon>Formicoidea</taxon>
        <taxon>Formicidae</taxon>
        <taxon>Formicinae</taxon>
        <taxon>Camponotus</taxon>
    </lineage>
</organism>
<feature type="compositionally biased region" description="Basic and acidic residues" evidence="1">
    <location>
        <begin position="38"/>
        <end position="50"/>
    </location>
</feature>
<sequence>MARLLVGPRRQILVQRARIQERPRKEKRRLFGPAETRGPGDDGLSREFATRRGTTISSPRPRPRPRAPNGNGDDVVSVTASRHQAPSPAHALGVRHPLAAGSSRHPHAIRSL</sequence>
<reference evidence="2 3" key="1">
    <citation type="journal article" date="2010" name="Science">
        <title>Genomic comparison of the ants Camponotus floridanus and Harpegnathos saltator.</title>
        <authorList>
            <person name="Bonasio R."/>
            <person name="Zhang G."/>
            <person name="Ye C."/>
            <person name="Mutti N.S."/>
            <person name="Fang X."/>
            <person name="Qin N."/>
            <person name="Donahue G."/>
            <person name="Yang P."/>
            <person name="Li Q."/>
            <person name="Li C."/>
            <person name="Zhang P."/>
            <person name="Huang Z."/>
            <person name="Berger S.L."/>
            <person name="Reinberg D."/>
            <person name="Wang J."/>
            <person name="Liebig J."/>
        </authorList>
    </citation>
    <scope>NUCLEOTIDE SEQUENCE [LARGE SCALE GENOMIC DNA]</scope>
    <source>
        <strain evidence="3">C129</strain>
    </source>
</reference>
<accession>E2AMD9</accession>
<keyword evidence="3" id="KW-1185">Reference proteome</keyword>
<dbReference type="InParanoid" id="E2AMD9"/>
<name>E2AMD9_CAMFO</name>
<dbReference type="AlphaFoldDB" id="E2AMD9"/>
<evidence type="ECO:0000313" key="2">
    <source>
        <dbReference type="EMBL" id="EFN65363.1"/>
    </source>
</evidence>
<dbReference type="Proteomes" id="UP000000311">
    <property type="component" value="Unassembled WGS sequence"/>
</dbReference>
<dbReference type="EMBL" id="GL440813">
    <property type="protein sequence ID" value="EFN65363.1"/>
    <property type="molecule type" value="Genomic_DNA"/>
</dbReference>
<evidence type="ECO:0000313" key="3">
    <source>
        <dbReference type="Proteomes" id="UP000000311"/>
    </source>
</evidence>
<proteinExistence type="predicted"/>